<reference evidence="2 3" key="1">
    <citation type="submission" date="2020-07" db="EMBL/GenBank/DDBJ databases">
        <title>Genomic Encyclopedia of Type Strains, Phase IV (KMG-V): Genome sequencing to study the core and pangenomes of soil and plant-associated prokaryotes.</title>
        <authorList>
            <person name="Whitman W."/>
        </authorList>
    </citation>
    <scope>NUCLEOTIDE SEQUENCE [LARGE SCALE GENOMIC DNA]</scope>
    <source>
        <strain evidence="2 3">SAS40</strain>
    </source>
</reference>
<dbReference type="Proteomes" id="UP000542125">
    <property type="component" value="Unassembled WGS sequence"/>
</dbReference>
<dbReference type="PANTHER" id="PTHR30024">
    <property type="entry name" value="ALIPHATIC SULFONATES-BINDING PROTEIN-RELATED"/>
    <property type="match status" value="1"/>
</dbReference>
<protein>
    <submittedName>
        <fullName evidence="2">NitT/TauT family transport system substrate-binding protein</fullName>
    </submittedName>
</protein>
<dbReference type="InterPro" id="IPR006311">
    <property type="entry name" value="TAT_signal"/>
</dbReference>
<dbReference type="AlphaFoldDB" id="A0A7Y9IRG5"/>
<dbReference type="PANTHER" id="PTHR30024:SF42">
    <property type="entry name" value="ALIPHATIC SULFONATES-BINDING PROTEIN-RELATED"/>
    <property type="match status" value="1"/>
</dbReference>
<sequence length="355" mass="38160">MQTPPLHPVPGRREVLGLGAVLGLGTLFSGCAVPATADPSSAGAAADPAPLKVFGNLDTLEFAPVLLAGATREAGRIEIAQGGILSLFDKQGDLPNLKATGRSHVATNSETQGLRYSIENPDLRIIFTISEGVYRIIARRSAGIASLADLRGKRIGTMPRTSSAYYLHRMLNSVGVNDNEVRIEPFVSGTARPLAMMKDALLSGQIDAVTIWEPEMQRCADALGANAVSFFDAAAYREQFSLYSTRGNLADPVLRPKIVSLVRSLMIASEQIRRDPGEAIKLVAQAARLDLPSVERAWPHNTYPGTLLSNLLDTMVDEEVWVAKETGRAPRTHAQLAPLIDASVLHEVLQQVLPS</sequence>
<accession>A0A7Y9IRG5</accession>
<organism evidence="2 3">
    <name type="scientific">Pigmentiphaga litoralis</name>
    <dbReference type="NCBI Taxonomy" id="516702"/>
    <lineage>
        <taxon>Bacteria</taxon>
        <taxon>Pseudomonadati</taxon>
        <taxon>Pseudomonadota</taxon>
        <taxon>Betaproteobacteria</taxon>
        <taxon>Burkholderiales</taxon>
        <taxon>Alcaligenaceae</taxon>
        <taxon>Pigmentiphaga</taxon>
    </lineage>
</organism>
<dbReference type="Gene3D" id="3.40.190.10">
    <property type="entry name" value="Periplasmic binding protein-like II"/>
    <property type="match status" value="2"/>
</dbReference>
<dbReference type="RefSeq" id="WP_179583705.1">
    <property type="nucleotide sequence ID" value="NZ_JACBYR010000001.1"/>
</dbReference>
<proteinExistence type="predicted"/>
<name>A0A7Y9IRG5_9BURK</name>
<dbReference type="EMBL" id="JACBYR010000001">
    <property type="protein sequence ID" value="NYE81591.1"/>
    <property type="molecule type" value="Genomic_DNA"/>
</dbReference>
<dbReference type="Pfam" id="PF09084">
    <property type="entry name" value="NMT1"/>
    <property type="match status" value="1"/>
</dbReference>
<gene>
    <name evidence="2" type="ORF">FHW18_000862</name>
</gene>
<evidence type="ECO:0000313" key="2">
    <source>
        <dbReference type="EMBL" id="NYE81591.1"/>
    </source>
</evidence>
<feature type="domain" description="SsuA/THI5-like" evidence="1">
    <location>
        <begin position="92"/>
        <end position="238"/>
    </location>
</feature>
<evidence type="ECO:0000313" key="3">
    <source>
        <dbReference type="Proteomes" id="UP000542125"/>
    </source>
</evidence>
<keyword evidence="3" id="KW-1185">Reference proteome</keyword>
<dbReference type="SUPFAM" id="SSF53850">
    <property type="entry name" value="Periplasmic binding protein-like II"/>
    <property type="match status" value="1"/>
</dbReference>
<comment type="caution">
    <text evidence="2">The sequence shown here is derived from an EMBL/GenBank/DDBJ whole genome shotgun (WGS) entry which is preliminary data.</text>
</comment>
<dbReference type="PROSITE" id="PS51318">
    <property type="entry name" value="TAT"/>
    <property type="match status" value="1"/>
</dbReference>
<evidence type="ECO:0000259" key="1">
    <source>
        <dbReference type="Pfam" id="PF09084"/>
    </source>
</evidence>
<dbReference type="InterPro" id="IPR015168">
    <property type="entry name" value="SsuA/THI5"/>
</dbReference>